<proteinExistence type="predicted"/>
<dbReference type="PANTHER" id="PTHR32114">
    <property type="entry name" value="ABC TRANSPORTER ABCH.3"/>
    <property type="match status" value="1"/>
</dbReference>
<dbReference type="Pfam" id="PF13476">
    <property type="entry name" value="AAA_23"/>
    <property type="match status" value="1"/>
</dbReference>
<dbReference type="AlphaFoldDB" id="A0A0F8VSS2"/>
<dbReference type="GO" id="GO:0006302">
    <property type="term" value="P:double-strand break repair"/>
    <property type="evidence" value="ECO:0007669"/>
    <property type="project" value="InterPro"/>
</dbReference>
<feature type="domain" description="Rad50/SbcC-type AAA" evidence="1">
    <location>
        <begin position="5"/>
        <end position="93"/>
    </location>
</feature>
<dbReference type="InterPro" id="IPR027417">
    <property type="entry name" value="P-loop_NTPase"/>
</dbReference>
<accession>A0A0F8VSS2</accession>
<sequence>MNILSIELKNFLSHKETVLRLGDLNPVVIVGKNGAGKSTLVKDSITWALFGKARASNDEIIHNLEPFAEVRVRFQLGGKVYEVIRYRERKKRTTLSAFEGDNEITGATIA</sequence>
<name>A0A0F8VSS2_9ZZZZ</name>
<dbReference type="InterPro" id="IPR038729">
    <property type="entry name" value="Rad50/SbcC_AAA"/>
</dbReference>
<organism evidence="2">
    <name type="scientific">marine sediment metagenome</name>
    <dbReference type="NCBI Taxonomy" id="412755"/>
    <lineage>
        <taxon>unclassified sequences</taxon>
        <taxon>metagenomes</taxon>
        <taxon>ecological metagenomes</taxon>
    </lineage>
</organism>
<dbReference type="EMBL" id="LAZR01069604">
    <property type="protein sequence ID" value="KKK47393.1"/>
    <property type="molecule type" value="Genomic_DNA"/>
</dbReference>
<gene>
    <name evidence="2" type="ORF">LCGC14_3155700</name>
</gene>
<comment type="caution">
    <text evidence="2">The sequence shown here is derived from an EMBL/GenBank/DDBJ whole genome shotgun (WGS) entry which is preliminary data.</text>
</comment>
<feature type="non-terminal residue" evidence="2">
    <location>
        <position position="110"/>
    </location>
</feature>
<dbReference type="PANTHER" id="PTHR32114:SF2">
    <property type="entry name" value="ABC TRANSPORTER ABCH.3"/>
    <property type="match status" value="1"/>
</dbReference>
<reference evidence="2" key="1">
    <citation type="journal article" date="2015" name="Nature">
        <title>Complex archaea that bridge the gap between prokaryotes and eukaryotes.</title>
        <authorList>
            <person name="Spang A."/>
            <person name="Saw J.H."/>
            <person name="Jorgensen S.L."/>
            <person name="Zaremba-Niedzwiedzka K."/>
            <person name="Martijn J."/>
            <person name="Lind A.E."/>
            <person name="van Eijk R."/>
            <person name="Schleper C."/>
            <person name="Guy L."/>
            <person name="Ettema T.J."/>
        </authorList>
    </citation>
    <scope>NUCLEOTIDE SEQUENCE</scope>
</reference>
<evidence type="ECO:0000313" key="2">
    <source>
        <dbReference type="EMBL" id="KKK47393.1"/>
    </source>
</evidence>
<dbReference type="Gene3D" id="3.40.50.300">
    <property type="entry name" value="P-loop containing nucleotide triphosphate hydrolases"/>
    <property type="match status" value="1"/>
</dbReference>
<evidence type="ECO:0000259" key="1">
    <source>
        <dbReference type="Pfam" id="PF13476"/>
    </source>
</evidence>
<protein>
    <recommendedName>
        <fullName evidence="1">Rad50/SbcC-type AAA domain-containing protein</fullName>
    </recommendedName>
</protein>
<dbReference type="GO" id="GO:0016887">
    <property type="term" value="F:ATP hydrolysis activity"/>
    <property type="evidence" value="ECO:0007669"/>
    <property type="project" value="InterPro"/>
</dbReference>
<dbReference type="SUPFAM" id="SSF52540">
    <property type="entry name" value="P-loop containing nucleoside triphosphate hydrolases"/>
    <property type="match status" value="1"/>
</dbReference>